<accession>A0A5D8YJA5</accession>
<protein>
    <submittedName>
        <fullName evidence="3">VTT domain-containing protein</fullName>
    </submittedName>
</protein>
<reference evidence="3 4" key="1">
    <citation type="submission" date="2019-08" db="EMBL/GenBank/DDBJ databases">
        <title>Draft genome sequence of Lysobacter sp. UKS-15.</title>
        <authorList>
            <person name="Im W.-T."/>
        </authorList>
    </citation>
    <scope>NUCLEOTIDE SEQUENCE [LARGE SCALE GENOMIC DNA]</scope>
    <source>
        <strain evidence="3 4">UKS-15</strain>
    </source>
</reference>
<evidence type="ECO:0000256" key="1">
    <source>
        <dbReference type="SAM" id="Phobius"/>
    </source>
</evidence>
<dbReference type="Proteomes" id="UP000323164">
    <property type="component" value="Unassembled WGS sequence"/>
</dbReference>
<dbReference type="AlphaFoldDB" id="A0A5D8YJA5"/>
<keyword evidence="4" id="KW-1185">Reference proteome</keyword>
<feature type="transmembrane region" description="Helical" evidence="1">
    <location>
        <begin position="42"/>
        <end position="68"/>
    </location>
</feature>
<keyword evidence="1" id="KW-1133">Transmembrane helix</keyword>
<dbReference type="EMBL" id="VTRV01000213">
    <property type="protein sequence ID" value="TZF82845.1"/>
    <property type="molecule type" value="Genomic_DNA"/>
</dbReference>
<feature type="non-terminal residue" evidence="3">
    <location>
        <position position="155"/>
    </location>
</feature>
<keyword evidence="1" id="KW-0812">Transmembrane</keyword>
<dbReference type="Pfam" id="PF09335">
    <property type="entry name" value="VTT_dom"/>
    <property type="match status" value="1"/>
</dbReference>
<proteinExistence type="predicted"/>
<organism evidence="3 4">
    <name type="scientific">Cognatilysobacter lacus</name>
    <dbReference type="NCBI Taxonomy" id="1643323"/>
    <lineage>
        <taxon>Bacteria</taxon>
        <taxon>Pseudomonadati</taxon>
        <taxon>Pseudomonadota</taxon>
        <taxon>Gammaproteobacteria</taxon>
        <taxon>Lysobacterales</taxon>
        <taxon>Lysobacteraceae</taxon>
        <taxon>Cognatilysobacter</taxon>
    </lineage>
</organism>
<feature type="transmembrane region" description="Helical" evidence="1">
    <location>
        <begin position="75"/>
        <end position="92"/>
    </location>
</feature>
<dbReference type="OrthoDB" id="6021607at2"/>
<dbReference type="RefSeq" id="WP_149353800.1">
    <property type="nucleotide sequence ID" value="NZ_VTRV01000213.1"/>
</dbReference>
<name>A0A5D8YJA5_9GAMM</name>
<dbReference type="GO" id="GO:0005886">
    <property type="term" value="C:plasma membrane"/>
    <property type="evidence" value="ECO:0007669"/>
    <property type="project" value="UniProtKB-ARBA"/>
</dbReference>
<evidence type="ECO:0000259" key="2">
    <source>
        <dbReference type="Pfam" id="PF09335"/>
    </source>
</evidence>
<dbReference type="InterPro" id="IPR032816">
    <property type="entry name" value="VTT_dom"/>
</dbReference>
<feature type="domain" description="VTT" evidence="2">
    <location>
        <begin position="59"/>
        <end position="154"/>
    </location>
</feature>
<gene>
    <name evidence="3" type="ORF">FW784_13250</name>
</gene>
<evidence type="ECO:0000313" key="3">
    <source>
        <dbReference type="EMBL" id="TZF82845.1"/>
    </source>
</evidence>
<comment type="caution">
    <text evidence="3">The sequence shown here is derived from an EMBL/GenBank/DDBJ whole genome shotgun (WGS) entry which is preliminary data.</text>
</comment>
<keyword evidence="1" id="KW-0472">Membrane</keyword>
<sequence>MLAAVAAAALLYADPVYRALQSVLGWAEPLIRAHPLAGIGLFVLLAAASAMLAFFSSAALVPAALLAWGALPTALLLWAGWWLGGTLAYALGRMLGRPLLQGRRVAQVVAAYRRRLEGRPGVGLIVLLQLALPSEVPGYLCGSLGVPLRTYALAL</sequence>
<evidence type="ECO:0000313" key="4">
    <source>
        <dbReference type="Proteomes" id="UP000323164"/>
    </source>
</evidence>